<dbReference type="GO" id="GO:0045892">
    <property type="term" value="P:negative regulation of DNA-templated transcription"/>
    <property type="evidence" value="ECO:0007669"/>
    <property type="project" value="TreeGrafter"/>
</dbReference>
<feature type="binding site" evidence="12">
    <location>
        <position position="671"/>
    </location>
    <ligand>
        <name>Zn(2+)</name>
        <dbReference type="ChEBI" id="CHEBI:29105"/>
    </ligand>
</feature>
<proteinExistence type="inferred from homology"/>
<feature type="binding site" evidence="12">
    <location>
        <position position="667"/>
    </location>
    <ligand>
        <name>Zn(2+)</name>
        <dbReference type="ChEBI" id="CHEBI:29105"/>
    </ligand>
</feature>
<dbReference type="InterPro" id="IPR018164">
    <property type="entry name" value="Ala-tRNA-synth_IIc_N"/>
</dbReference>
<dbReference type="PRINTS" id="PR00980">
    <property type="entry name" value="TRNASYNTHALA"/>
</dbReference>
<dbReference type="Gene3D" id="3.30.54.20">
    <property type="match status" value="1"/>
</dbReference>
<dbReference type="GO" id="GO:0006419">
    <property type="term" value="P:alanyl-tRNA aminoacylation"/>
    <property type="evidence" value="ECO:0007669"/>
    <property type="project" value="UniProtKB-UniRule"/>
</dbReference>
<evidence type="ECO:0000256" key="9">
    <source>
        <dbReference type="ARBA" id="ARBA00022884"/>
    </source>
</evidence>
<keyword evidence="11 12" id="KW-0030">Aminoacyl-tRNA synthetase</keyword>
<dbReference type="InterPro" id="IPR018163">
    <property type="entry name" value="Thr/Ala-tRNA-synth_IIc_edit"/>
</dbReference>
<dbReference type="PROSITE" id="PS50860">
    <property type="entry name" value="AA_TRNA_LIGASE_II_ALA"/>
    <property type="match status" value="1"/>
</dbReference>
<dbReference type="Gene3D" id="3.30.980.10">
    <property type="entry name" value="Threonyl-trna Synthetase, Chain A, domain 2"/>
    <property type="match status" value="1"/>
</dbReference>
<comment type="catalytic activity">
    <reaction evidence="12">
        <text>tRNA(Ala) + L-alanine + ATP = L-alanyl-tRNA(Ala) + AMP + diphosphate</text>
        <dbReference type="Rhea" id="RHEA:12540"/>
        <dbReference type="Rhea" id="RHEA-COMP:9657"/>
        <dbReference type="Rhea" id="RHEA-COMP:9923"/>
        <dbReference type="ChEBI" id="CHEBI:30616"/>
        <dbReference type="ChEBI" id="CHEBI:33019"/>
        <dbReference type="ChEBI" id="CHEBI:57972"/>
        <dbReference type="ChEBI" id="CHEBI:78442"/>
        <dbReference type="ChEBI" id="CHEBI:78497"/>
        <dbReference type="ChEBI" id="CHEBI:456215"/>
        <dbReference type="EC" id="6.1.1.7"/>
    </reaction>
</comment>
<evidence type="ECO:0000256" key="4">
    <source>
        <dbReference type="ARBA" id="ARBA00022598"/>
    </source>
</evidence>
<dbReference type="Pfam" id="PF02272">
    <property type="entry name" value="DHHA1"/>
    <property type="match status" value="1"/>
</dbReference>
<keyword evidence="12" id="KW-0963">Cytoplasm</keyword>
<keyword evidence="3 12" id="KW-0820">tRNA-binding</keyword>
<evidence type="ECO:0000256" key="11">
    <source>
        <dbReference type="ARBA" id="ARBA00023146"/>
    </source>
</evidence>
<dbReference type="InterPro" id="IPR012947">
    <property type="entry name" value="tRNA_SAD"/>
</dbReference>
<dbReference type="GO" id="GO:0005524">
    <property type="term" value="F:ATP binding"/>
    <property type="evidence" value="ECO:0007669"/>
    <property type="project" value="UniProtKB-UniRule"/>
</dbReference>
<dbReference type="InterPro" id="IPR002318">
    <property type="entry name" value="Ala-tRNA-lgiase_IIc"/>
</dbReference>
<dbReference type="Gene3D" id="2.40.30.130">
    <property type="match status" value="1"/>
</dbReference>
<dbReference type="Pfam" id="PF01411">
    <property type="entry name" value="tRNA-synt_2c"/>
    <property type="match status" value="1"/>
</dbReference>
<protein>
    <recommendedName>
        <fullName evidence="12">Alanine--tRNA ligase</fullName>
        <ecNumber evidence="12">6.1.1.7</ecNumber>
    </recommendedName>
    <alternativeName>
        <fullName evidence="12">Alanyl-tRNA synthetase</fullName>
        <shortName evidence="12">AlaRS</shortName>
    </alternativeName>
</protein>
<evidence type="ECO:0000313" key="15">
    <source>
        <dbReference type="Proteomes" id="UP000308149"/>
    </source>
</evidence>
<reference evidence="14 15" key="1">
    <citation type="submission" date="2019-06" db="EMBL/GenBank/DDBJ databases">
        <title>Thermomonas aquatica sp. nov., isolated from an industrial wastewater treatment plant.</title>
        <authorList>
            <person name="Jeon J.H."/>
            <person name="Park D.-S."/>
        </authorList>
    </citation>
    <scope>NUCLEOTIDE SEQUENCE [LARGE SCALE GENOMIC DNA]</scope>
    <source>
        <strain evidence="14 15">SY21</strain>
    </source>
</reference>
<dbReference type="InterPro" id="IPR018165">
    <property type="entry name" value="Ala-tRNA-synth_IIc_core"/>
</dbReference>
<evidence type="ECO:0000313" key="14">
    <source>
        <dbReference type="EMBL" id="QDA58273.1"/>
    </source>
</evidence>
<keyword evidence="7 12" id="KW-0862">Zinc</keyword>
<dbReference type="FunFam" id="3.10.310.40:FF:000001">
    <property type="entry name" value="Alanine--tRNA ligase"/>
    <property type="match status" value="1"/>
</dbReference>
<dbReference type="Gene3D" id="3.30.930.10">
    <property type="entry name" value="Bira Bifunctional Protein, Domain 2"/>
    <property type="match status" value="1"/>
</dbReference>
<dbReference type="SUPFAM" id="SSF50447">
    <property type="entry name" value="Translation proteins"/>
    <property type="match status" value="1"/>
</dbReference>
<keyword evidence="5 12" id="KW-0479">Metal-binding</keyword>
<keyword evidence="15" id="KW-1185">Reference proteome</keyword>
<dbReference type="NCBIfam" id="TIGR00344">
    <property type="entry name" value="alaS"/>
    <property type="match status" value="1"/>
</dbReference>
<dbReference type="InterPro" id="IPR018162">
    <property type="entry name" value="Ala-tRNA-ligase_IIc_anticod-bd"/>
</dbReference>
<dbReference type="FunFam" id="2.40.30.130:FF:000001">
    <property type="entry name" value="Alanine--tRNA ligase"/>
    <property type="match status" value="1"/>
</dbReference>
<dbReference type="GO" id="GO:0008270">
    <property type="term" value="F:zinc ion binding"/>
    <property type="evidence" value="ECO:0007669"/>
    <property type="project" value="UniProtKB-UniRule"/>
</dbReference>
<dbReference type="EC" id="6.1.1.7" evidence="12"/>
<sequence length="877" mass="94031">MKTTSDIRRDFLDFFASKGHTIVPSAPLVPGNDPTLLFTNSGMVQFKDVFLGAEKRSYVRAADVQRCLRAGGKHNDLDSVGYTARHHTFFEMLGNWSFGDYFKKEAIAWAWELLTQVWKLPPERLLATVYHTDDEAYAIWLNDIGLPPERIIRIGDNKGAPFASDNFWQMADTGPCGPCSEIFYDHGPAHFGGPPGSPDEDGDRYIEIWNNVFMQFDRAADGTLTPLPAPCVDTGMGLERITAILQHVHSNYEIDLFQALIKHAAELTGTADLDNKSLRVIADHIRASAFLIVDGVLPSNEGRGYVLRRIIRRALRHGWMLGVREPFFHKLVATLDALMGEAYPVLREGRATAERALKAEEERFAETLDSGMRIFNEVAAKSGDTIPGVDAFRLYDTYGFPLDLTQDMARERGMSVDVAGFDAAMAQQKETARAAGKFGGGTVLPAELVAQLTPTKFLGYESLAAGGLQVIALLKDGKPVDAIDAGDEAIVILDATPFYAESGGQVGDTGELDEQGVRFVVDDTLKLAGQFHGHVGTLSAGTLKKGDKLVASVDAARRGATILNHSATHLLHAALRNVLGTHVQQKGSLVAPDRLRFDFSHFQPMTAAELADIERRVNAEVRANHEGEVRHMGMQDALDFGAMALFGEKYGEEVRVLRFGPTSTELCGGTHVGRTGDIGLFKIVSEGGVSAGVRRIEALTGQGALDYVAEEERRLGEAAALLGGTAGDVGDKLRGLLDRQKKLERELEALKAKAASGATSDLASQAQDVGGIKVLAARLEGFDAKALRDAMDRLKQQLGDAVVVLAGTDGGKAALVAGVSGAAAGRIKAGELLGMVAGQINGKGGGRPDMAQGGGDDGPALVAALDGVPAWIRGRMG</sequence>
<dbReference type="InterPro" id="IPR023033">
    <property type="entry name" value="Ala_tRNA_ligase_euk/bac"/>
</dbReference>
<evidence type="ECO:0000256" key="5">
    <source>
        <dbReference type="ARBA" id="ARBA00022723"/>
    </source>
</evidence>
<comment type="domain">
    <text evidence="12">Consists of three domains; the N-terminal catalytic domain, the editing domain and the C-terminal C-Ala domain. The editing domain removes incorrectly charged amino acids, while the C-Ala domain, along with tRNA(Ala), serves as a bridge to cooperatively bring together the editing and aminoacylation centers thus stimulating deacylation of misacylated tRNAs.</text>
</comment>
<dbReference type="PANTHER" id="PTHR11777">
    <property type="entry name" value="ALANYL-TRNA SYNTHETASE"/>
    <property type="match status" value="1"/>
</dbReference>
<comment type="function">
    <text evidence="12">Catalyzes the attachment of alanine to tRNA(Ala) in a two-step reaction: alanine is first activated by ATP to form Ala-AMP and then transferred to the acceptor end of tRNA(Ala). Also edits incorrectly charged Ser-tRNA(Ala) and Gly-tRNA(Ala) via its editing domain.</text>
</comment>
<accession>A0A5B7ZUV7</accession>
<keyword evidence="10 12" id="KW-0648">Protein biosynthesis</keyword>
<dbReference type="AlphaFoldDB" id="A0A5B7ZUV7"/>
<dbReference type="InterPro" id="IPR009000">
    <property type="entry name" value="Transl_B-barrel_sf"/>
</dbReference>
<dbReference type="FunFam" id="3.30.930.10:FF:000004">
    <property type="entry name" value="Alanine--tRNA ligase"/>
    <property type="match status" value="1"/>
</dbReference>
<comment type="subcellular location">
    <subcellularLocation>
        <location evidence="1 12">Cytoplasm</location>
    </subcellularLocation>
</comment>
<name>A0A5B7ZUV7_9GAMM</name>
<keyword evidence="6 12" id="KW-0547">Nucleotide-binding</keyword>
<feature type="binding site" evidence="12">
    <location>
        <position position="565"/>
    </location>
    <ligand>
        <name>Zn(2+)</name>
        <dbReference type="ChEBI" id="CHEBI:29105"/>
    </ligand>
</feature>
<gene>
    <name evidence="12 14" type="primary">alaS</name>
    <name evidence="14" type="ORF">FHQ07_13635</name>
</gene>
<dbReference type="GO" id="GO:0005829">
    <property type="term" value="C:cytosol"/>
    <property type="evidence" value="ECO:0007669"/>
    <property type="project" value="TreeGrafter"/>
</dbReference>
<evidence type="ECO:0000256" key="12">
    <source>
        <dbReference type="HAMAP-Rule" id="MF_00036"/>
    </source>
</evidence>
<evidence type="ECO:0000256" key="10">
    <source>
        <dbReference type="ARBA" id="ARBA00022917"/>
    </source>
</evidence>
<dbReference type="Gene3D" id="6.10.250.550">
    <property type="match status" value="1"/>
</dbReference>
<dbReference type="OrthoDB" id="9803884at2"/>
<feature type="binding site" evidence="12">
    <location>
        <position position="569"/>
    </location>
    <ligand>
        <name>Zn(2+)</name>
        <dbReference type="ChEBI" id="CHEBI:29105"/>
    </ligand>
</feature>
<dbReference type="EMBL" id="CP040871">
    <property type="protein sequence ID" value="QDA58273.1"/>
    <property type="molecule type" value="Genomic_DNA"/>
</dbReference>
<dbReference type="InterPro" id="IPR003156">
    <property type="entry name" value="DHHA1_dom"/>
</dbReference>
<dbReference type="SMART" id="SM00863">
    <property type="entry name" value="tRNA_SAD"/>
    <property type="match status" value="1"/>
</dbReference>
<evidence type="ECO:0000256" key="8">
    <source>
        <dbReference type="ARBA" id="ARBA00022840"/>
    </source>
</evidence>
<dbReference type="Pfam" id="PF07973">
    <property type="entry name" value="tRNA_SAD"/>
    <property type="match status" value="1"/>
</dbReference>
<dbReference type="RefSeq" id="WP_139717569.1">
    <property type="nucleotide sequence ID" value="NZ_CP040871.1"/>
</dbReference>
<dbReference type="SUPFAM" id="SSF55681">
    <property type="entry name" value="Class II aaRS and biotin synthetases"/>
    <property type="match status" value="1"/>
</dbReference>
<dbReference type="Gene3D" id="3.10.310.40">
    <property type="match status" value="1"/>
</dbReference>
<evidence type="ECO:0000256" key="7">
    <source>
        <dbReference type="ARBA" id="ARBA00022833"/>
    </source>
</evidence>
<feature type="domain" description="Alanyl-transfer RNA synthetases family profile" evidence="13">
    <location>
        <begin position="2"/>
        <end position="710"/>
    </location>
</feature>
<dbReference type="KEGG" id="thes:FHQ07_13635"/>
<keyword evidence="9 12" id="KW-0694">RNA-binding</keyword>
<dbReference type="InterPro" id="IPR050058">
    <property type="entry name" value="Ala-tRNA_ligase"/>
</dbReference>
<dbReference type="InterPro" id="IPR045864">
    <property type="entry name" value="aa-tRNA-synth_II/BPL/LPL"/>
</dbReference>
<dbReference type="CDD" id="cd00673">
    <property type="entry name" value="AlaRS_core"/>
    <property type="match status" value="1"/>
</dbReference>
<dbReference type="FunFam" id="3.30.54.20:FF:000001">
    <property type="entry name" value="Alanine--tRNA ligase"/>
    <property type="match status" value="1"/>
</dbReference>
<dbReference type="GO" id="GO:0004813">
    <property type="term" value="F:alanine-tRNA ligase activity"/>
    <property type="evidence" value="ECO:0007669"/>
    <property type="project" value="UniProtKB-UniRule"/>
</dbReference>
<dbReference type="HAMAP" id="MF_00036_B">
    <property type="entry name" value="Ala_tRNA_synth_B"/>
    <property type="match status" value="1"/>
</dbReference>
<dbReference type="SUPFAM" id="SSF55186">
    <property type="entry name" value="ThrRS/AlaRS common domain"/>
    <property type="match status" value="1"/>
</dbReference>
<evidence type="ECO:0000256" key="1">
    <source>
        <dbReference type="ARBA" id="ARBA00004496"/>
    </source>
</evidence>
<evidence type="ECO:0000259" key="13">
    <source>
        <dbReference type="PROSITE" id="PS50860"/>
    </source>
</evidence>
<dbReference type="GO" id="GO:0002161">
    <property type="term" value="F:aminoacyl-tRNA deacylase activity"/>
    <property type="evidence" value="ECO:0007669"/>
    <property type="project" value="TreeGrafter"/>
</dbReference>
<dbReference type="GO" id="GO:0000049">
    <property type="term" value="F:tRNA binding"/>
    <property type="evidence" value="ECO:0007669"/>
    <property type="project" value="UniProtKB-KW"/>
</dbReference>
<keyword evidence="8 12" id="KW-0067">ATP-binding</keyword>
<comment type="similarity">
    <text evidence="2 12">Belongs to the class-II aminoacyl-tRNA synthetase family.</text>
</comment>
<keyword evidence="4 12" id="KW-0436">Ligase</keyword>
<dbReference type="PANTHER" id="PTHR11777:SF9">
    <property type="entry name" value="ALANINE--TRNA LIGASE, CYTOPLASMIC"/>
    <property type="match status" value="1"/>
</dbReference>
<organism evidence="14 15">
    <name type="scientific">Thermomonas aquatica</name>
    <dbReference type="NCBI Taxonomy" id="2202149"/>
    <lineage>
        <taxon>Bacteria</taxon>
        <taxon>Pseudomonadati</taxon>
        <taxon>Pseudomonadota</taxon>
        <taxon>Gammaproteobacteria</taxon>
        <taxon>Lysobacterales</taxon>
        <taxon>Lysobacteraceae</taxon>
        <taxon>Thermomonas</taxon>
    </lineage>
</organism>
<comment type="cofactor">
    <cofactor evidence="12">
        <name>Zn(2+)</name>
        <dbReference type="ChEBI" id="CHEBI:29105"/>
    </cofactor>
    <text evidence="12">Binds 1 zinc ion per subunit.</text>
</comment>
<evidence type="ECO:0000256" key="6">
    <source>
        <dbReference type="ARBA" id="ARBA00022741"/>
    </source>
</evidence>
<dbReference type="FunFam" id="3.30.980.10:FF:000004">
    <property type="entry name" value="Alanine--tRNA ligase, cytoplasmic"/>
    <property type="match status" value="1"/>
</dbReference>
<dbReference type="Proteomes" id="UP000308149">
    <property type="component" value="Chromosome"/>
</dbReference>
<evidence type="ECO:0000256" key="2">
    <source>
        <dbReference type="ARBA" id="ARBA00008226"/>
    </source>
</evidence>
<dbReference type="SUPFAM" id="SSF101353">
    <property type="entry name" value="Putative anticodon-binding domain of alanyl-tRNA synthetase (AlaRS)"/>
    <property type="match status" value="1"/>
</dbReference>
<evidence type="ECO:0000256" key="3">
    <source>
        <dbReference type="ARBA" id="ARBA00022555"/>
    </source>
</evidence>